<gene>
    <name evidence="1" type="ORF">SPELUC_LOCUS13580</name>
</gene>
<dbReference type="Proteomes" id="UP000789366">
    <property type="component" value="Unassembled WGS sequence"/>
</dbReference>
<keyword evidence="2" id="KW-1185">Reference proteome</keyword>
<feature type="non-terminal residue" evidence="1">
    <location>
        <position position="1"/>
    </location>
</feature>
<name>A0ACA9Q4Z4_9GLOM</name>
<reference evidence="1" key="1">
    <citation type="submission" date="2021-06" db="EMBL/GenBank/DDBJ databases">
        <authorList>
            <person name="Kallberg Y."/>
            <person name="Tangrot J."/>
            <person name="Rosling A."/>
        </authorList>
    </citation>
    <scope>NUCLEOTIDE SEQUENCE</scope>
    <source>
        <strain evidence="1">28 12/20/2015</strain>
    </source>
</reference>
<evidence type="ECO:0000313" key="2">
    <source>
        <dbReference type="Proteomes" id="UP000789366"/>
    </source>
</evidence>
<protein>
    <submittedName>
        <fullName evidence="1">13986_t:CDS:1</fullName>
    </submittedName>
</protein>
<sequence>YDCKLTYLCKTNEWIFHWVYEKQARIRETQDVIHAISLDFGVKTSFTWYSPTKGAGKIGNHDIGRIYRLCEYMNDLILRKDKLSDSKSKYKKKKASHLDKAKDQKNKQENSEKKLGWSHYKFKQRLISKSEKKGNKVIFQDKAYTSKTCSWCDNMQSIVDQKYTNAKIAILR</sequence>
<comment type="caution">
    <text evidence="1">The sequence shown here is derived from an EMBL/GenBank/DDBJ whole genome shotgun (WGS) entry which is preliminary data.</text>
</comment>
<dbReference type="EMBL" id="CAJVPW010036470">
    <property type="protein sequence ID" value="CAG8737829.1"/>
    <property type="molecule type" value="Genomic_DNA"/>
</dbReference>
<proteinExistence type="predicted"/>
<organism evidence="1 2">
    <name type="scientific">Cetraspora pellucida</name>
    <dbReference type="NCBI Taxonomy" id="1433469"/>
    <lineage>
        <taxon>Eukaryota</taxon>
        <taxon>Fungi</taxon>
        <taxon>Fungi incertae sedis</taxon>
        <taxon>Mucoromycota</taxon>
        <taxon>Glomeromycotina</taxon>
        <taxon>Glomeromycetes</taxon>
        <taxon>Diversisporales</taxon>
        <taxon>Gigasporaceae</taxon>
        <taxon>Cetraspora</taxon>
    </lineage>
</organism>
<evidence type="ECO:0000313" key="1">
    <source>
        <dbReference type="EMBL" id="CAG8737829.1"/>
    </source>
</evidence>
<accession>A0ACA9Q4Z4</accession>